<name>A0A8J3QTE0_9ACTN</name>
<dbReference type="RefSeq" id="WP_203919726.1">
    <property type="nucleotide sequence ID" value="NZ_BONZ01000039.1"/>
</dbReference>
<feature type="region of interest" description="Disordered" evidence="1">
    <location>
        <begin position="65"/>
        <end position="90"/>
    </location>
</feature>
<dbReference type="Proteomes" id="UP000642748">
    <property type="component" value="Unassembled WGS sequence"/>
</dbReference>
<evidence type="ECO:0000313" key="2">
    <source>
        <dbReference type="EMBL" id="GIH16139.1"/>
    </source>
</evidence>
<evidence type="ECO:0000313" key="3">
    <source>
        <dbReference type="Proteomes" id="UP000642748"/>
    </source>
</evidence>
<sequence length="159" mass="17606">MDDPEVLSRPAGPAHRRREADQCTGIAARFADATMSTEPGFGRLLAVDVHGETWSVILRPDRVVSGREEPNRTANTRRFSDGFQDEDGQPLSFCPDGEDDVDWAQLVHDVLTLIDPHPLVGTRTWPRRRGGHRPRQHPGPDPRTVHSTDAPPNRAGQAP</sequence>
<protein>
    <submittedName>
        <fullName evidence="2">Uncharacterized protein</fullName>
    </submittedName>
</protein>
<feature type="region of interest" description="Disordered" evidence="1">
    <location>
        <begin position="117"/>
        <end position="159"/>
    </location>
</feature>
<comment type="caution">
    <text evidence="2">The sequence shown here is derived from an EMBL/GenBank/DDBJ whole genome shotgun (WGS) entry which is preliminary data.</text>
</comment>
<feature type="region of interest" description="Disordered" evidence="1">
    <location>
        <begin position="1"/>
        <end position="20"/>
    </location>
</feature>
<gene>
    <name evidence="2" type="ORF">Raf01_43110</name>
</gene>
<proteinExistence type="predicted"/>
<evidence type="ECO:0000256" key="1">
    <source>
        <dbReference type="SAM" id="MobiDB-lite"/>
    </source>
</evidence>
<reference evidence="2" key="1">
    <citation type="submission" date="2021-01" db="EMBL/GenBank/DDBJ databases">
        <title>Whole genome shotgun sequence of Rugosimonospora africana NBRC 104875.</title>
        <authorList>
            <person name="Komaki H."/>
            <person name="Tamura T."/>
        </authorList>
    </citation>
    <scope>NUCLEOTIDE SEQUENCE</scope>
    <source>
        <strain evidence="2">NBRC 104875</strain>
    </source>
</reference>
<feature type="compositionally biased region" description="Basic residues" evidence="1">
    <location>
        <begin position="125"/>
        <end position="136"/>
    </location>
</feature>
<dbReference type="AlphaFoldDB" id="A0A8J3QTE0"/>
<accession>A0A8J3QTE0</accession>
<dbReference type="EMBL" id="BONZ01000039">
    <property type="protein sequence ID" value="GIH16139.1"/>
    <property type="molecule type" value="Genomic_DNA"/>
</dbReference>
<keyword evidence="3" id="KW-1185">Reference proteome</keyword>
<organism evidence="2 3">
    <name type="scientific">Rugosimonospora africana</name>
    <dbReference type="NCBI Taxonomy" id="556532"/>
    <lineage>
        <taxon>Bacteria</taxon>
        <taxon>Bacillati</taxon>
        <taxon>Actinomycetota</taxon>
        <taxon>Actinomycetes</taxon>
        <taxon>Micromonosporales</taxon>
        <taxon>Micromonosporaceae</taxon>
        <taxon>Rugosimonospora</taxon>
    </lineage>
</organism>